<comment type="similarity">
    <text evidence="1">Belongs to the Mo25 family.</text>
</comment>
<dbReference type="AlphaFoldDB" id="A0A7S0ZG16"/>
<feature type="region of interest" description="Disordered" evidence="2">
    <location>
        <begin position="70"/>
        <end position="106"/>
    </location>
</feature>
<gene>
    <name evidence="3" type="ORF">TOLI1172_LOCUS5068</name>
</gene>
<proteinExistence type="inferred from homology"/>
<dbReference type="GO" id="GO:0035556">
    <property type="term" value="P:intracellular signal transduction"/>
    <property type="evidence" value="ECO:0007669"/>
    <property type="project" value="TreeGrafter"/>
</dbReference>
<accession>A0A7S0ZG16</accession>
<dbReference type="InterPro" id="IPR013878">
    <property type="entry name" value="Mo25"/>
</dbReference>
<dbReference type="GO" id="GO:0043539">
    <property type="term" value="F:protein serine/threonine kinase activator activity"/>
    <property type="evidence" value="ECO:0007669"/>
    <property type="project" value="TreeGrafter"/>
</dbReference>
<dbReference type="Gene3D" id="1.25.10.10">
    <property type="entry name" value="Leucine-rich Repeat Variant"/>
    <property type="match status" value="1"/>
</dbReference>
<evidence type="ECO:0000313" key="3">
    <source>
        <dbReference type="EMBL" id="CAD8820674.1"/>
    </source>
</evidence>
<evidence type="ECO:0000256" key="2">
    <source>
        <dbReference type="SAM" id="MobiDB-lite"/>
    </source>
</evidence>
<protein>
    <recommendedName>
        <fullName evidence="4">Calcium-binding protein 39</fullName>
    </recommendedName>
</protein>
<reference evidence="3" key="1">
    <citation type="submission" date="2021-01" db="EMBL/GenBank/DDBJ databases">
        <authorList>
            <person name="Corre E."/>
            <person name="Pelletier E."/>
            <person name="Niang G."/>
            <person name="Scheremetjew M."/>
            <person name="Finn R."/>
            <person name="Kale V."/>
            <person name="Holt S."/>
            <person name="Cochrane G."/>
            <person name="Meng A."/>
            <person name="Brown T."/>
            <person name="Cohen L."/>
        </authorList>
    </citation>
    <scope>NUCLEOTIDE SEQUENCE</scope>
    <source>
        <strain evidence="3">CCMP3278</strain>
    </source>
</reference>
<dbReference type="InterPro" id="IPR011989">
    <property type="entry name" value="ARM-like"/>
</dbReference>
<sequence>MLSSLYTSVFGGSGSSTEISGEQWVDRLRDTTNFAQNTAADHPDYQKSRNDVAQCVSALKLILYPNDATSGPGSSKVESSSATSSPAQKVASIQSVDSSSPSQSSASIGAVNAASSSSDPASQARSLAVLARDEDLLLLLTSNLTVMGFETRKDAVQVFNNLLRQQLASESPPSAASPEASADDNTNEASLVTVLESMAQSGRGTDMICTLMRGYDSHEVALNSGAMLRECIRNETMTKMLLFDPLFWKMFDWVQVSDFDVASDAQSTFKDLMLRHPDVAAEFIESEFDRFFEKYNTLLRSHNYVARRMSLKLLGEMLLERANFNIMTRYISSTDNLKLIMNLLLDNRKNIQYEAFHVFKIFVANPNKTPAVASILRKNKKKMVEYLNNFLRDRDDEQFHEDREMIIEEIQEM</sequence>
<dbReference type="Pfam" id="PF08569">
    <property type="entry name" value="Mo25"/>
    <property type="match status" value="1"/>
</dbReference>
<dbReference type="PANTHER" id="PTHR10182">
    <property type="entry name" value="CALCIUM-BINDING PROTEIN 39-RELATED"/>
    <property type="match status" value="1"/>
</dbReference>
<evidence type="ECO:0008006" key="4">
    <source>
        <dbReference type="Google" id="ProtNLM"/>
    </source>
</evidence>
<dbReference type="InterPro" id="IPR016024">
    <property type="entry name" value="ARM-type_fold"/>
</dbReference>
<organism evidence="3">
    <name type="scientific">Timspurckia oligopyrenoides</name>
    <dbReference type="NCBI Taxonomy" id="708627"/>
    <lineage>
        <taxon>Eukaryota</taxon>
        <taxon>Rhodophyta</taxon>
        <taxon>Bangiophyceae</taxon>
        <taxon>Porphyridiales</taxon>
        <taxon>Porphyridiaceae</taxon>
        <taxon>Timspurckia</taxon>
    </lineage>
</organism>
<dbReference type="PANTHER" id="PTHR10182:SF3">
    <property type="entry name" value="PROTEIN MO25"/>
    <property type="match status" value="1"/>
</dbReference>
<dbReference type="EMBL" id="HBFP01007078">
    <property type="protein sequence ID" value="CAD8820674.1"/>
    <property type="molecule type" value="Transcribed_RNA"/>
</dbReference>
<evidence type="ECO:0000256" key="1">
    <source>
        <dbReference type="ARBA" id="ARBA00011012"/>
    </source>
</evidence>
<dbReference type="SUPFAM" id="SSF48371">
    <property type="entry name" value="ARM repeat"/>
    <property type="match status" value="1"/>
</dbReference>
<name>A0A7S0ZG16_9RHOD</name>